<keyword evidence="3 6" id="KW-0722">Serine protease inhibitor</keyword>
<dbReference type="CDD" id="cd00023">
    <property type="entry name" value="BBI"/>
    <property type="match status" value="1"/>
</dbReference>
<dbReference type="InterPro" id="IPR000877">
    <property type="entry name" value="Prot_inh_BBI"/>
</dbReference>
<evidence type="ECO:0000256" key="7">
    <source>
        <dbReference type="SAM" id="SignalP"/>
    </source>
</evidence>
<feature type="disulfide bond" evidence="5">
    <location>
        <begin position="81"/>
        <end position="88"/>
    </location>
</feature>
<feature type="domain" description="Bowman-Birk serine protease inhibitors family" evidence="8">
    <location>
        <begin position="57"/>
        <end position="111"/>
    </location>
</feature>
<evidence type="ECO:0000256" key="3">
    <source>
        <dbReference type="ARBA" id="ARBA00022900"/>
    </source>
</evidence>
<dbReference type="Pfam" id="PF00228">
    <property type="entry name" value="Bowman-Birk_leg"/>
    <property type="match status" value="1"/>
</dbReference>
<dbReference type="InterPro" id="IPR035995">
    <property type="entry name" value="Bowman-Birk_prot_inh"/>
</dbReference>
<dbReference type="PANTHER" id="PTHR33479">
    <property type="entry name" value="BOWMAN-BIRK TYPE BRAN TRYPSIN INHIBITOR"/>
    <property type="match status" value="1"/>
</dbReference>
<protein>
    <submittedName>
        <fullName evidence="9">Double-headed trypsin inhibitor</fullName>
    </submittedName>
</protein>
<evidence type="ECO:0000256" key="6">
    <source>
        <dbReference type="RuleBase" id="RU003856"/>
    </source>
</evidence>
<feature type="disulfide bond" evidence="5">
    <location>
        <begin position="63"/>
        <end position="71"/>
    </location>
</feature>
<dbReference type="AlphaFoldDB" id="Q08G55"/>
<evidence type="ECO:0000259" key="8">
    <source>
        <dbReference type="SMART" id="SM00269"/>
    </source>
</evidence>
<feature type="disulfide bond" evidence="5">
    <location>
        <begin position="90"/>
        <end position="98"/>
    </location>
</feature>
<gene>
    <name evidence="9" type="primary">Pac-BBI</name>
</gene>
<feature type="disulfide bond" evidence="5">
    <location>
        <begin position="85"/>
        <end position="100"/>
    </location>
</feature>
<dbReference type="SUPFAM" id="SSF57247">
    <property type="entry name" value="Bowman-Birk inhibitor, BBI"/>
    <property type="match status" value="1"/>
</dbReference>
<feature type="disulfide bond" evidence="5">
    <location>
        <begin position="61"/>
        <end position="107"/>
    </location>
</feature>
<feature type="disulfide bond" evidence="5">
    <location>
        <begin position="57"/>
        <end position="111"/>
    </location>
</feature>
<evidence type="ECO:0000256" key="1">
    <source>
        <dbReference type="ARBA" id="ARBA00008506"/>
    </source>
</evidence>
<organism evidence="9">
    <name type="scientific">Phaseolus acutifolius</name>
    <name type="common">Tepary bean</name>
    <dbReference type="NCBI Taxonomy" id="33129"/>
    <lineage>
        <taxon>Eukaryota</taxon>
        <taxon>Viridiplantae</taxon>
        <taxon>Streptophyta</taxon>
        <taxon>Embryophyta</taxon>
        <taxon>Tracheophyta</taxon>
        <taxon>Spermatophyta</taxon>
        <taxon>Magnoliopsida</taxon>
        <taxon>eudicotyledons</taxon>
        <taxon>Gunneridae</taxon>
        <taxon>Pentapetalae</taxon>
        <taxon>rosids</taxon>
        <taxon>fabids</taxon>
        <taxon>Fabales</taxon>
        <taxon>Fabaceae</taxon>
        <taxon>Papilionoideae</taxon>
        <taxon>50 kb inversion clade</taxon>
        <taxon>NPAAA clade</taxon>
        <taxon>indigoferoid/millettioid clade</taxon>
        <taxon>Phaseoleae</taxon>
        <taxon>Phaseolus</taxon>
    </lineage>
</organism>
<dbReference type="Gene3D" id="2.10.69.10">
    <property type="entry name" value="Cysteine Protease (Bromelain) Inhibitor, subunit H"/>
    <property type="match status" value="1"/>
</dbReference>
<name>Q08G55_PHAAT</name>
<dbReference type="SMART" id="SM00269">
    <property type="entry name" value="BowB"/>
    <property type="match status" value="1"/>
</dbReference>
<evidence type="ECO:0000256" key="4">
    <source>
        <dbReference type="ARBA" id="ARBA00023157"/>
    </source>
</evidence>
<dbReference type="MEROPS" id="I12.001"/>
<feature type="chain" id="PRO_5004166640" evidence="7">
    <location>
        <begin position="27"/>
        <end position="122"/>
    </location>
</feature>
<keyword evidence="7" id="KW-0732">Signal</keyword>
<keyword evidence="4 5" id="KW-1015">Disulfide bond</keyword>
<sequence>MGLKNNNTMVLKVCFMLLFLLGTSTASLKLSELGLLMKSGHHHHDSSDEPSESSKACCDHCACTKSIPPQCRCADLRLNSCHSECRSCICTFSIPAQCVCTDTNDFCYEPCKSGHDDDDSGN</sequence>
<reference evidence="9" key="1">
    <citation type="journal article" date="2010" name="Genet. Resour. Crop Evol.">
        <title>Inhibitory properties and binding loop polymorphism in Bowman-Birk inhibitors from Phaseolus species.</title>
        <authorList>
            <person name="Lioi L."/>
            <person name="Galasso I."/>
            <person name="Daminati M.G."/>
            <person name="Piergiovanni A.R."/>
        </authorList>
    </citation>
    <scope>NUCLEOTIDE SEQUENCE</scope>
    <source>
        <tissue evidence="9">Leaf</tissue>
    </source>
</reference>
<dbReference type="PANTHER" id="PTHR33479:SF19">
    <property type="entry name" value="BOWMAN-BIRK TYPE PROTEINASE INHIBITOR C-II"/>
    <property type="match status" value="1"/>
</dbReference>
<dbReference type="GO" id="GO:0005576">
    <property type="term" value="C:extracellular region"/>
    <property type="evidence" value="ECO:0007669"/>
    <property type="project" value="InterPro"/>
</dbReference>
<keyword evidence="2 6" id="KW-0646">Protease inhibitor</keyword>
<evidence type="ECO:0000256" key="2">
    <source>
        <dbReference type="ARBA" id="ARBA00022690"/>
    </source>
</evidence>
<proteinExistence type="inferred from homology"/>
<dbReference type="FunFam" id="2.10.69.10:FF:000001">
    <property type="entry name" value="Bowman-Birk type proteinase inhibitor"/>
    <property type="match status" value="1"/>
</dbReference>
<dbReference type="GO" id="GO:0004867">
    <property type="term" value="F:serine-type endopeptidase inhibitor activity"/>
    <property type="evidence" value="ECO:0007669"/>
    <property type="project" value="UniProtKB-KW"/>
</dbReference>
<dbReference type="EMBL" id="AM404314">
    <property type="protein sequence ID" value="CAL49456.1"/>
    <property type="molecule type" value="Genomic_DNA"/>
</dbReference>
<accession>Q08G55</accession>
<evidence type="ECO:0000256" key="5">
    <source>
        <dbReference type="PIRSR" id="PIRSR600877-51"/>
    </source>
</evidence>
<comment type="similarity">
    <text evidence="1 6">Belongs to the Bowman-Birk serine protease inhibitor family.</text>
</comment>
<evidence type="ECO:0000313" key="9">
    <source>
        <dbReference type="EMBL" id="CAL49456.1"/>
    </source>
</evidence>
<feature type="disulfide bond" evidence="5">
    <location>
        <begin position="58"/>
        <end position="73"/>
    </location>
</feature>
<feature type="signal peptide" evidence="7">
    <location>
        <begin position="1"/>
        <end position="26"/>
    </location>
</feature>